<evidence type="ECO:0000313" key="3">
    <source>
        <dbReference type="Proteomes" id="UP000094819"/>
    </source>
</evidence>
<sequence>MAPEHGAATHQQLLPDNDKRTSWVTQPTATTCSLPTPSQKRMAEMEETLGMNWVIFHQLYRQNTLLHLIHVGVILSLMRDSMKVGNLSAPVTISQYEGLLIRNWREITRGYMTFEGEAGTGSASFMLTMTVLVGPICILLGNTVYTVYCWVRSLAYWWDNRKAATTNRRVTGDQSKHA</sequence>
<evidence type="ECO:0000313" key="2">
    <source>
        <dbReference type="EMBL" id="ODN87688.1"/>
    </source>
</evidence>
<organism evidence="2 3">
    <name type="scientific">Cryptococcus wingfieldii CBS 7118</name>
    <dbReference type="NCBI Taxonomy" id="1295528"/>
    <lineage>
        <taxon>Eukaryota</taxon>
        <taxon>Fungi</taxon>
        <taxon>Dikarya</taxon>
        <taxon>Basidiomycota</taxon>
        <taxon>Agaricomycotina</taxon>
        <taxon>Tremellomycetes</taxon>
        <taxon>Tremellales</taxon>
        <taxon>Cryptococcaceae</taxon>
        <taxon>Cryptococcus</taxon>
    </lineage>
</organism>
<feature type="region of interest" description="Disordered" evidence="1">
    <location>
        <begin position="1"/>
        <end position="22"/>
    </location>
</feature>
<dbReference type="AlphaFoldDB" id="A0A1E3IGN1"/>
<reference evidence="2 3" key="1">
    <citation type="submission" date="2016-06" db="EMBL/GenBank/DDBJ databases">
        <title>Evolution of pathogenesis and genome organization in the Tremellales.</title>
        <authorList>
            <person name="Cuomo C."/>
            <person name="Litvintseva A."/>
            <person name="Heitman J."/>
            <person name="Chen Y."/>
            <person name="Sun S."/>
            <person name="Springer D."/>
            <person name="Dromer F."/>
            <person name="Young S."/>
            <person name="Zeng Q."/>
            <person name="Chapman S."/>
            <person name="Gujja S."/>
            <person name="Saif S."/>
            <person name="Birren B."/>
        </authorList>
    </citation>
    <scope>NUCLEOTIDE SEQUENCE [LARGE SCALE GENOMIC DNA]</scope>
    <source>
        <strain evidence="2 3">CBS 7118</strain>
    </source>
</reference>
<dbReference type="RefSeq" id="XP_019029031.1">
    <property type="nucleotide sequence ID" value="XM_019178937.1"/>
</dbReference>
<accession>A0A1E3IGN1</accession>
<dbReference type="EMBL" id="AWGH01000027">
    <property type="protein sequence ID" value="ODN87688.1"/>
    <property type="molecule type" value="Genomic_DNA"/>
</dbReference>
<proteinExistence type="predicted"/>
<dbReference type="GeneID" id="30196123"/>
<dbReference type="Proteomes" id="UP000094819">
    <property type="component" value="Unassembled WGS sequence"/>
</dbReference>
<name>A0A1E3IGN1_9TREE</name>
<gene>
    <name evidence="2" type="ORF">L198_06912</name>
</gene>
<protein>
    <submittedName>
        <fullName evidence="2">Uncharacterized protein</fullName>
    </submittedName>
</protein>
<evidence type="ECO:0000256" key="1">
    <source>
        <dbReference type="SAM" id="MobiDB-lite"/>
    </source>
</evidence>
<comment type="caution">
    <text evidence="2">The sequence shown here is derived from an EMBL/GenBank/DDBJ whole genome shotgun (WGS) entry which is preliminary data.</text>
</comment>
<dbReference type="OrthoDB" id="10599804at2759"/>
<keyword evidence="3" id="KW-1185">Reference proteome</keyword>